<evidence type="ECO:0000256" key="3">
    <source>
        <dbReference type="ARBA" id="ARBA00022691"/>
    </source>
</evidence>
<keyword evidence="2" id="KW-0808">Transferase</keyword>
<dbReference type="PANTHER" id="PTHR30481">
    <property type="entry name" value="DNA ADENINE METHYLASE"/>
    <property type="match status" value="1"/>
</dbReference>
<accession>S6A9E7</accession>
<dbReference type="InterPro" id="IPR029063">
    <property type="entry name" value="SAM-dependent_MTases_sf"/>
</dbReference>
<dbReference type="eggNOG" id="COG0338">
    <property type="taxonomic scope" value="Bacteria"/>
</dbReference>
<dbReference type="GO" id="GO:0043565">
    <property type="term" value="F:sequence-specific DNA binding"/>
    <property type="evidence" value="ECO:0007669"/>
    <property type="project" value="TreeGrafter"/>
</dbReference>
<reference evidence="4 5" key="1">
    <citation type="journal article" date="2012" name="Appl. Environ. Microbiol.">
        <title>Draft genome sequence of a psychrotolerant sulfur-oxidizing bacterium, Sulfuricella denitrificans skB26, and proteomic insights into cold adaptation.</title>
        <authorList>
            <person name="Watanabe T."/>
            <person name="Kojima H."/>
            <person name="Fukui M."/>
        </authorList>
    </citation>
    <scope>NUCLEOTIDE SEQUENCE [LARGE SCALE GENOMIC DNA]</scope>
    <source>
        <strain evidence="5">skB26</strain>
    </source>
</reference>
<dbReference type="REBASE" id="70481">
    <property type="entry name" value="M1.SdeB26ORF131P"/>
</dbReference>
<sequence>MSYPGGKGNVFQHIINVLPKHRTYIETHLGGGAVMRQKKAAARSIGVDIDPIVISEWQNKHPERCELVCADAAQFIRTFPFSGDEVVYSDPPYWPSTRRRPRIYRHEYTEHQHLELLNELNQLPCAVVLSGYQNEAYESILTGWQSITFLAPTQKGLREETLWLNYNLPQELHDFTFIGGNYREREAIRRRQETLRRKIERLRPIERASLVSWLMEQYSLTEGQDEGRSLYA</sequence>
<name>S6A9E7_SULDS</name>
<evidence type="ECO:0000313" key="4">
    <source>
        <dbReference type="EMBL" id="BAN33980.1"/>
    </source>
</evidence>
<dbReference type="GO" id="GO:0032259">
    <property type="term" value="P:methylation"/>
    <property type="evidence" value="ECO:0007669"/>
    <property type="project" value="UniProtKB-KW"/>
</dbReference>
<evidence type="ECO:0000256" key="1">
    <source>
        <dbReference type="ARBA" id="ARBA00022603"/>
    </source>
</evidence>
<dbReference type="SUPFAM" id="SSF53335">
    <property type="entry name" value="S-adenosyl-L-methionine-dependent methyltransferases"/>
    <property type="match status" value="1"/>
</dbReference>
<dbReference type="CDD" id="cd02440">
    <property type="entry name" value="AdoMet_MTases"/>
    <property type="match status" value="1"/>
</dbReference>
<dbReference type="InterPro" id="IPR012327">
    <property type="entry name" value="MeTrfase_D12"/>
</dbReference>
<organism evidence="4 5">
    <name type="scientific">Sulfuricella denitrificans (strain DSM 22764 / NBRC 105220 / skB26)</name>
    <dbReference type="NCBI Taxonomy" id="1163617"/>
    <lineage>
        <taxon>Bacteria</taxon>
        <taxon>Pseudomonadati</taxon>
        <taxon>Pseudomonadota</taxon>
        <taxon>Betaproteobacteria</taxon>
        <taxon>Nitrosomonadales</taxon>
        <taxon>Sulfuricellaceae</taxon>
        <taxon>Sulfuricella</taxon>
    </lineage>
</organism>
<dbReference type="EMBL" id="AP013066">
    <property type="protein sequence ID" value="BAN33980.1"/>
    <property type="molecule type" value="Genomic_DNA"/>
</dbReference>
<evidence type="ECO:0000256" key="2">
    <source>
        <dbReference type="ARBA" id="ARBA00022679"/>
    </source>
</evidence>
<dbReference type="GO" id="GO:0009007">
    <property type="term" value="F:site-specific DNA-methyltransferase (adenine-specific) activity"/>
    <property type="evidence" value="ECO:0007669"/>
    <property type="project" value="UniProtKB-EC"/>
</dbReference>
<dbReference type="STRING" id="1163617.SCD_n00131"/>
<proteinExistence type="predicted"/>
<dbReference type="Gene3D" id="3.40.50.150">
    <property type="entry name" value="Vaccinia Virus protein VP39"/>
    <property type="match status" value="1"/>
</dbReference>
<gene>
    <name evidence="4" type="ORF">SCD_n00131</name>
</gene>
<dbReference type="Pfam" id="PF02086">
    <property type="entry name" value="MethyltransfD12"/>
    <property type="match status" value="1"/>
</dbReference>
<protein>
    <submittedName>
        <fullName evidence="4">Phage DNA methylase</fullName>
    </submittedName>
</protein>
<evidence type="ECO:0000313" key="5">
    <source>
        <dbReference type="Proteomes" id="UP000015559"/>
    </source>
</evidence>
<keyword evidence="3" id="KW-0949">S-adenosyl-L-methionine</keyword>
<keyword evidence="1 4" id="KW-0489">Methyltransferase</keyword>
<dbReference type="Proteomes" id="UP000015559">
    <property type="component" value="Chromosome"/>
</dbReference>
<dbReference type="HOGENOM" id="CLU_109409_0_0_4"/>
<dbReference type="OrthoDB" id="9805629at2"/>
<dbReference type="KEGG" id="sdr:SCD_n00131"/>
<dbReference type="AlphaFoldDB" id="S6A9E7"/>
<dbReference type="PANTHER" id="PTHR30481:SF4">
    <property type="entry name" value="SITE-SPECIFIC DNA-METHYLTRANSFERASE (ADENINE-SPECIFIC)"/>
    <property type="match status" value="1"/>
</dbReference>
<dbReference type="GO" id="GO:0009307">
    <property type="term" value="P:DNA restriction-modification system"/>
    <property type="evidence" value="ECO:0007669"/>
    <property type="project" value="InterPro"/>
</dbReference>
<dbReference type="GO" id="GO:0006298">
    <property type="term" value="P:mismatch repair"/>
    <property type="evidence" value="ECO:0007669"/>
    <property type="project" value="TreeGrafter"/>
</dbReference>
<keyword evidence="5" id="KW-1185">Reference proteome</keyword>
<dbReference type="GO" id="GO:1904047">
    <property type="term" value="F:S-adenosyl-L-methionine binding"/>
    <property type="evidence" value="ECO:0007669"/>
    <property type="project" value="TreeGrafter"/>
</dbReference>